<dbReference type="InterPro" id="IPR050645">
    <property type="entry name" value="Histidine_acid_phosphatase"/>
</dbReference>
<evidence type="ECO:0000313" key="2">
    <source>
        <dbReference type="EMBL" id="KAL1122449.1"/>
    </source>
</evidence>
<comment type="caution">
    <text evidence="2">The sequence shown here is derived from an EMBL/GenBank/DDBJ whole genome shotgun (WGS) entry which is preliminary data.</text>
</comment>
<dbReference type="PANTHER" id="PTHR11567">
    <property type="entry name" value="ACID PHOSPHATASE-RELATED"/>
    <property type="match status" value="1"/>
</dbReference>
<evidence type="ECO:0008006" key="4">
    <source>
        <dbReference type="Google" id="ProtNLM"/>
    </source>
</evidence>
<sequence>MNIKKQFISSFPIASLNPFELHKRLINNYILVRKGSTSALRRDSSRDKRDIDVIRENHKFLWEGNETPSSWEERLAKKYYDKLFKEYCISDLSRYKENKIAMRWQTEHELVTGKGQFSCGAKQCLIKENLRTWEVNFGYVEHGEKKNALVKLRLCPECSKKLNYRYKRKEVKRNRTKEKTVQMVAATSSDCKSPAHIQELDSEVSEDKKADDESDESKMWKKPLEEVEEVSRENEFEQYLEQLLL</sequence>
<accession>A0ABD0Y725</accession>
<keyword evidence="3" id="KW-1185">Reference proteome</keyword>
<evidence type="ECO:0000256" key="1">
    <source>
        <dbReference type="SAM" id="MobiDB-lite"/>
    </source>
</evidence>
<reference evidence="2 3" key="1">
    <citation type="submission" date="2024-07" db="EMBL/GenBank/DDBJ databases">
        <title>Chromosome-level genome assembly of the water stick insect Ranatra chinensis (Heteroptera: Nepidae).</title>
        <authorList>
            <person name="Liu X."/>
        </authorList>
    </citation>
    <scope>NUCLEOTIDE SEQUENCE [LARGE SCALE GENOMIC DNA]</scope>
    <source>
        <strain evidence="2">Cailab_2021Rc</strain>
        <tissue evidence="2">Muscle</tissue>
    </source>
</reference>
<proteinExistence type="predicted"/>
<evidence type="ECO:0000313" key="3">
    <source>
        <dbReference type="Proteomes" id="UP001558652"/>
    </source>
</evidence>
<feature type="region of interest" description="Disordered" evidence="1">
    <location>
        <begin position="192"/>
        <end position="222"/>
    </location>
</feature>
<feature type="compositionally biased region" description="Basic and acidic residues" evidence="1">
    <location>
        <begin position="205"/>
        <end position="222"/>
    </location>
</feature>
<protein>
    <recommendedName>
        <fullName evidence="4">Protein FRA10AC1</fullName>
    </recommendedName>
</protein>
<name>A0ABD0Y725_9HEMI</name>
<organism evidence="2 3">
    <name type="scientific">Ranatra chinensis</name>
    <dbReference type="NCBI Taxonomy" id="642074"/>
    <lineage>
        <taxon>Eukaryota</taxon>
        <taxon>Metazoa</taxon>
        <taxon>Ecdysozoa</taxon>
        <taxon>Arthropoda</taxon>
        <taxon>Hexapoda</taxon>
        <taxon>Insecta</taxon>
        <taxon>Pterygota</taxon>
        <taxon>Neoptera</taxon>
        <taxon>Paraneoptera</taxon>
        <taxon>Hemiptera</taxon>
        <taxon>Heteroptera</taxon>
        <taxon>Panheteroptera</taxon>
        <taxon>Nepomorpha</taxon>
        <taxon>Nepidae</taxon>
        <taxon>Ranatrinae</taxon>
        <taxon>Ranatra</taxon>
    </lineage>
</organism>
<gene>
    <name evidence="2" type="ORF">AAG570_002780</name>
</gene>
<dbReference type="PANTHER" id="PTHR11567:SF25">
    <property type="entry name" value="PROTEIN FRA10AC1"/>
    <property type="match status" value="1"/>
</dbReference>
<dbReference type="AlphaFoldDB" id="A0ABD0Y725"/>
<dbReference type="Proteomes" id="UP001558652">
    <property type="component" value="Unassembled WGS sequence"/>
</dbReference>
<dbReference type="InterPro" id="IPR019129">
    <property type="entry name" value="Folate-sensitive_fs_Fra10Ac1"/>
</dbReference>
<dbReference type="Pfam" id="PF09725">
    <property type="entry name" value="Fra10Ac1"/>
    <property type="match status" value="1"/>
</dbReference>
<dbReference type="EMBL" id="JBFDAA010000013">
    <property type="protein sequence ID" value="KAL1122449.1"/>
    <property type="molecule type" value="Genomic_DNA"/>
</dbReference>